<evidence type="ECO:0000256" key="6">
    <source>
        <dbReference type="ARBA" id="ARBA00023049"/>
    </source>
</evidence>
<comment type="cofactor">
    <cofactor evidence="1">
        <name>Zn(2+)</name>
        <dbReference type="ChEBI" id="CHEBI:29105"/>
    </cofactor>
</comment>
<keyword evidence="6" id="KW-0482">Metalloprotease</keyword>
<dbReference type="RefSeq" id="WP_016921789.1">
    <property type="nucleotide sequence ID" value="NZ_CP044331.1"/>
</dbReference>
<evidence type="ECO:0000256" key="3">
    <source>
        <dbReference type="ARBA" id="ARBA00022723"/>
    </source>
</evidence>
<dbReference type="EMBL" id="CP044331">
    <property type="protein sequence ID" value="QGM96135.1"/>
    <property type="molecule type" value="Genomic_DNA"/>
</dbReference>
<dbReference type="PANTHER" id="PTHR21666">
    <property type="entry name" value="PEPTIDASE-RELATED"/>
    <property type="match status" value="1"/>
</dbReference>
<keyword evidence="8" id="KW-1133">Transmembrane helix</keyword>
<protein>
    <submittedName>
        <fullName evidence="10">M23 family metallopeptidase</fullName>
    </submittedName>
</protein>
<keyword evidence="4" id="KW-0378">Hydrolase</keyword>
<dbReference type="GO" id="GO:0004222">
    <property type="term" value="F:metalloendopeptidase activity"/>
    <property type="evidence" value="ECO:0007669"/>
    <property type="project" value="TreeGrafter"/>
</dbReference>
<evidence type="ECO:0000256" key="8">
    <source>
        <dbReference type="SAM" id="Phobius"/>
    </source>
</evidence>
<evidence type="ECO:0000256" key="4">
    <source>
        <dbReference type="ARBA" id="ARBA00022801"/>
    </source>
</evidence>
<evidence type="ECO:0000259" key="9">
    <source>
        <dbReference type="Pfam" id="PF01551"/>
    </source>
</evidence>
<evidence type="ECO:0000256" key="2">
    <source>
        <dbReference type="ARBA" id="ARBA00022670"/>
    </source>
</evidence>
<keyword evidence="2" id="KW-0645">Protease</keyword>
<keyword evidence="5" id="KW-0862">Zinc</keyword>
<dbReference type="InterPro" id="IPR011055">
    <property type="entry name" value="Dup_hybrid_motif"/>
</dbReference>
<dbReference type="KEGG" id="mpar:F7D14_00580"/>
<dbReference type="Proteomes" id="UP000422569">
    <property type="component" value="Chromosome"/>
</dbReference>
<evidence type="ECO:0000313" key="10">
    <source>
        <dbReference type="EMBL" id="QGM96135.1"/>
    </source>
</evidence>
<accession>A0A6B8M1G4</accession>
<evidence type="ECO:0000313" key="11">
    <source>
        <dbReference type="Proteomes" id="UP000422569"/>
    </source>
</evidence>
<keyword evidence="8" id="KW-0472">Membrane</keyword>
<dbReference type="Gene3D" id="2.70.70.10">
    <property type="entry name" value="Glucose Permease (Domain IIA)"/>
    <property type="match status" value="1"/>
</dbReference>
<dbReference type="GO" id="GO:0006508">
    <property type="term" value="P:proteolysis"/>
    <property type="evidence" value="ECO:0007669"/>
    <property type="project" value="UniProtKB-KW"/>
</dbReference>
<keyword evidence="8" id="KW-0812">Transmembrane</keyword>
<evidence type="ECO:0000256" key="5">
    <source>
        <dbReference type="ARBA" id="ARBA00022833"/>
    </source>
</evidence>
<dbReference type="CDD" id="cd12797">
    <property type="entry name" value="M23_peptidase"/>
    <property type="match status" value="1"/>
</dbReference>
<feature type="compositionally biased region" description="Polar residues" evidence="7">
    <location>
        <begin position="668"/>
        <end position="686"/>
    </location>
</feature>
<feature type="transmembrane region" description="Helical" evidence="8">
    <location>
        <begin position="47"/>
        <end position="70"/>
    </location>
</feature>
<feature type="region of interest" description="Disordered" evidence="7">
    <location>
        <begin position="663"/>
        <end position="686"/>
    </location>
</feature>
<evidence type="ECO:0000256" key="7">
    <source>
        <dbReference type="SAM" id="MobiDB-lite"/>
    </source>
</evidence>
<dbReference type="PANTHER" id="PTHR21666:SF288">
    <property type="entry name" value="CELL DIVISION PROTEIN YTFB"/>
    <property type="match status" value="1"/>
</dbReference>
<dbReference type="InterPro" id="IPR050570">
    <property type="entry name" value="Cell_wall_metabolism_enzyme"/>
</dbReference>
<dbReference type="Gene3D" id="3.10.450.350">
    <property type="match status" value="1"/>
</dbReference>
<reference evidence="10 11" key="1">
    <citation type="submission" date="2019-09" db="EMBL/GenBank/DDBJ databases">
        <title>Isolation and complete genome sequencing of Methylocystis species.</title>
        <authorList>
            <person name="Rumah B.L."/>
            <person name="Stead C.E."/>
            <person name="Stevens B.C."/>
            <person name="Minton N.P."/>
            <person name="Grosse-Honebrink A."/>
            <person name="Zhang Y."/>
        </authorList>
    </citation>
    <scope>NUCLEOTIDE SEQUENCE [LARGE SCALE GENOMIC DNA]</scope>
    <source>
        <strain evidence="10 11">BRCS2</strain>
    </source>
</reference>
<keyword evidence="3" id="KW-0479">Metal-binding</keyword>
<sequence length="686" mass="74445">MALQINGRIVTSATGAADWLDIGDDPAIEVDGRRHTADDRRRVSARWLSGTVLTGFSGALLISAAAYTALDQQTRFAEAPQRAQAARQAEAEGNVVNPKKGDRLMRAVDVVAAKQTFRAATTSKSGEKEVVRTRAFTHVAATLTLAPTSFANEVPAFNPLKLVSDPRAPESNGESDIALDEAEVSFVTKDLSSVDIQAQSAQLSFDEAQAQVLEQVKSAIAAGPKAAALPLPGQLLLSRTSRAAAIDPQALAYATPGASLTAPFSSIEVRMVPENVTIAPRDTPQPTQMEEKLAVVRHGEGLEDILLANGVPRLRIAAVAAAYRGKRDPVREGQRVKLLFADFDGSGKNMQLARMSVYNDDEVESIVAATDKGAFVQTPTAPTAVARRATKRIQQADDFTSDGEDDDSGAMRLYDSLYETALKQQVPKPVVNELVRVFANDVDLQRGVSGGDSLDMFYDEPEDGSGPTRDSLLYASLTTRNETYRYYRFQTPDDGLVDYYDENGRSSRKFLVRKPISIGETRSGFGMRRHPILGYYKMHTGVDWAAPIGTPILAAGNGTVIKAQWDSGYGRRVEIQHANGYITTYNHMSGFARGITEGVRVKQGQVVGFLGSTGLSTGPHLHYEVMVNGHFVDPMRVKLARTREIEGRMLVEFKRERDRIDSLMAKAPNSNKVARAPTSGSPTASR</sequence>
<dbReference type="AlphaFoldDB" id="A0A6B8M1G4"/>
<proteinExistence type="predicted"/>
<evidence type="ECO:0000256" key="1">
    <source>
        <dbReference type="ARBA" id="ARBA00001947"/>
    </source>
</evidence>
<dbReference type="GO" id="GO:0046872">
    <property type="term" value="F:metal ion binding"/>
    <property type="evidence" value="ECO:0007669"/>
    <property type="project" value="UniProtKB-KW"/>
</dbReference>
<dbReference type="SUPFAM" id="SSF51261">
    <property type="entry name" value="Duplicated hybrid motif"/>
    <property type="match status" value="1"/>
</dbReference>
<name>A0A6B8M1G4_9HYPH</name>
<gene>
    <name evidence="10" type="ORF">F7D14_00580</name>
</gene>
<feature type="domain" description="M23ase beta-sheet core" evidence="9">
    <location>
        <begin position="537"/>
        <end position="634"/>
    </location>
</feature>
<dbReference type="Pfam" id="PF01551">
    <property type="entry name" value="Peptidase_M23"/>
    <property type="match status" value="1"/>
</dbReference>
<dbReference type="InterPro" id="IPR016047">
    <property type="entry name" value="M23ase_b-sheet_dom"/>
</dbReference>
<organism evidence="10 11">
    <name type="scientific">Methylocystis parvus</name>
    <dbReference type="NCBI Taxonomy" id="134"/>
    <lineage>
        <taxon>Bacteria</taxon>
        <taxon>Pseudomonadati</taxon>
        <taxon>Pseudomonadota</taxon>
        <taxon>Alphaproteobacteria</taxon>
        <taxon>Hyphomicrobiales</taxon>
        <taxon>Methylocystaceae</taxon>
        <taxon>Methylocystis</taxon>
    </lineage>
</organism>
<keyword evidence="11" id="KW-1185">Reference proteome</keyword>